<keyword evidence="3" id="KW-1185">Reference proteome</keyword>
<protein>
    <recommendedName>
        <fullName evidence="4">Tat pathway signal sequence domain protein</fullName>
    </recommendedName>
</protein>
<gene>
    <name evidence="2" type="ORF">GCM10011491_10840</name>
</gene>
<keyword evidence="1" id="KW-0732">Signal</keyword>
<proteinExistence type="predicted"/>
<sequence>MQHPMKTCRFLTAVLAFSIGAAGQALAEDTAPAPAQNSTPALNLELNALDPSEKGCRLTFVATNGLNVQLDKVTFEMVLFNAEQRVERLTLLDFKTLPAGKTKVRRFDLANIQCDAISRILINDATECTGEGVAADACIKQLKTDSKSSVRFGI</sequence>
<reference evidence="2" key="2">
    <citation type="submission" date="2020-09" db="EMBL/GenBank/DDBJ databases">
        <authorList>
            <person name="Sun Q."/>
            <person name="Zhou Y."/>
        </authorList>
    </citation>
    <scope>NUCLEOTIDE SEQUENCE</scope>
    <source>
        <strain evidence="2">CGMCC 1.15082</strain>
    </source>
</reference>
<dbReference type="Proteomes" id="UP000646478">
    <property type="component" value="Unassembled WGS sequence"/>
</dbReference>
<dbReference type="EMBL" id="BMHH01000003">
    <property type="protein sequence ID" value="GGA85106.1"/>
    <property type="molecule type" value="Genomic_DNA"/>
</dbReference>
<feature type="chain" id="PRO_5038077611" description="Tat pathway signal sequence domain protein" evidence="1">
    <location>
        <begin position="28"/>
        <end position="154"/>
    </location>
</feature>
<accession>A0A916S7B3</accession>
<evidence type="ECO:0000313" key="2">
    <source>
        <dbReference type="EMBL" id="GGA85106.1"/>
    </source>
</evidence>
<feature type="signal peptide" evidence="1">
    <location>
        <begin position="1"/>
        <end position="27"/>
    </location>
</feature>
<organism evidence="2 3">
    <name type="scientific">Brucella endophytica</name>
    <dbReference type="NCBI Taxonomy" id="1963359"/>
    <lineage>
        <taxon>Bacteria</taxon>
        <taxon>Pseudomonadati</taxon>
        <taxon>Pseudomonadota</taxon>
        <taxon>Alphaproteobacteria</taxon>
        <taxon>Hyphomicrobiales</taxon>
        <taxon>Brucellaceae</taxon>
        <taxon>Brucella/Ochrobactrum group</taxon>
        <taxon>Brucella</taxon>
    </lineage>
</organism>
<evidence type="ECO:0000256" key="1">
    <source>
        <dbReference type="SAM" id="SignalP"/>
    </source>
</evidence>
<comment type="caution">
    <text evidence="2">The sequence shown here is derived from an EMBL/GenBank/DDBJ whole genome shotgun (WGS) entry which is preliminary data.</text>
</comment>
<reference evidence="2" key="1">
    <citation type="journal article" date="2014" name="Int. J. Syst. Evol. Microbiol.">
        <title>Complete genome sequence of Corynebacterium casei LMG S-19264T (=DSM 44701T), isolated from a smear-ripened cheese.</title>
        <authorList>
            <consortium name="US DOE Joint Genome Institute (JGI-PGF)"/>
            <person name="Walter F."/>
            <person name="Albersmeier A."/>
            <person name="Kalinowski J."/>
            <person name="Ruckert C."/>
        </authorList>
    </citation>
    <scope>NUCLEOTIDE SEQUENCE</scope>
    <source>
        <strain evidence="2">CGMCC 1.15082</strain>
    </source>
</reference>
<evidence type="ECO:0008006" key="4">
    <source>
        <dbReference type="Google" id="ProtNLM"/>
    </source>
</evidence>
<evidence type="ECO:0000313" key="3">
    <source>
        <dbReference type="Proteomes" id="UP000646478"/>
    </source>
</evidence>
<dbReference type="RefSeq" id="WP_188822242.1">
    <property type="nucleotide sequence ID" value="NZ_BMHH01000003.1"/>
</dbReference>
<dbReference type="AlphaFoldDB" id="A0A916S7B3"/>
<name>A0A916S7B3_9HYPH</name>